<organism evidence="1 2">
    <name type="scientific">Catharanthus roseus</name>
    <name type="common">Madagascar periwinkle</name>
    <name type="synonym">Vinca rosea</name>
    <dbReference type="NCBI Taxonomy" id="4058"/>
    <lineage>
        <taxon>Eukaryota</taxon>
        <taxon>Viridiplantae</taxon>
        <taxon>Streptophyta</taxon>
        <taxon>Embryophyta</taxon>
        <taxon>Tracheophyta</taxon>
        <taxon>Spermatophyta</taxon>
        <taxon>Magnoliopsida</taxon>
        <taxon>eudicotyledons</taxon>
        <taxon>Gunneridae</taxon>
        <taxon>Pentapetalae</taxon>
        <taxon>asterids</taxon>
        <taxon>lamiids</taxon>
        <taxon>Gentianales</taxon>
        <taxon>Apocynaceae</taxon>
        <taxon>Rauvolfioideae</taxon>
        <taxon>Vinceae</taxon>
        <taxon>Catharanthinae</taxon>
        <taxon>Catharanthus</taxon>
    </lineage>
</organism>
<keyword evidence="2" id="KW-1185">Reference proteome</keyword>
<accession>A0ACC0AAG4</accession>
<gene>
    <name evidence="1" type="ORF">M9H77_26412</name>
</gene>
<dbReference type="Proteomes" id="UP001060085">
    <property type="component" value="Linkage Group LG06"/>
</dbReference>
<proteinExistence type="predicted"/>
<name>A0ACC0AAG4_CATRO</name>
<protein>
    <submittedName>
        <fullName evidence="1">Uncharacterized protein</fullName>
    </submittedName>
</protein>
<reference evidence="2" key="1">
    <citation type="journal article" date="2023" name="Nat. Plants">
        <title>Single-cell RNA sequencing provides a high-resolution roadmap for understanding the multicellular compartmentation of specialized metabolism.</title>
        <authorList>
            <person name="Sun S."/>
            <person name="Shen X."/>
            <person name="Li Y."/>
            <person name="Li Y."/>
            <person name="Wang S."/>
            <person name="Li R."/>
            <person name="Zhang H."/>
            <person name="Shen G."/>
            <person name="Guo B."/>
            <person name="Wei J."/>
            <person name="Xu J."/>
            <person name="St-Pierre B."/>
            <person name="Chen S."/>
            <person name="Sun C."/>
        </authorList>
    </citation>
    <scope>NUCLEOTIDE SEQUENCE [LARGE SCALE GENOMIC DNA]</scope>
</reference>
<dbReference type="EMBL" id="CM044706">
    <property type="protein sequence ID" value="KAI5657619.1"/>
    <property type="molecule type" value="Genomic_DNA"/>
</dbReference>
<sequence length="186" mass="20872">MPCLKDNTITDNPSCDPSPSSILVEVEIIFEPTLEPPQEPETNSEFSAPSSSTLVPETSDPILDGSDEEEEHPETQTQALRDYQLARYRVCRIPAFFSFSFGSAAADLSLFLCFYAVNQSSSLSPLFVCCEVREIAVRKEKRERERDRGCLLPVISSRLRLFITPIITFLHHRCLDAAALLLGVRF</sequence>
<comment type="caution">
    <text evidence="1">The sequence shown here is derived from an EMBL/GenBank/DDBJ whole genome shotgun (WGS) entry which is preliminary data.</text>
</comment>
<evidence type="ECO:0000313" key="1">
    <source>
        <dbReference type="EMBL" id="KAI5657619.1"/>
    </source>
</evidence>
<evidence type="ECO:0000313" key="2">
    <source>
        <dbReference type="Proteomes" id="UP001060085"/>
    </source>
</evidence>